<dbReference type="Pfam" id="PF01494">
    <property type="entry name" value="FAD_binding_3"/>
    <property type="match status" value="1"/>
</dbReference>
<dbReference type="EMBL" id="JAABOA010004247">
    <property type="protein sequence ID" value="KAF9577887.1"/>
    <property type="molecule type" value="Genomic_DNA"/>
</dbReference>
<gene>
    <name evidence="7" type="ORF">BGW38_006624</name>
</gene>
<dbReference type="InterPro" id="IPR002938">
    <property type="entry name" value="FAD-bd"/>
</dbReference>
<dbReference type="AlphaFoldDB" id="A0A9P6KAU6"/>
<feature type="compositionally biased region" description="Polar residues" evidence="5">
    <location>
        <begin position="243"/>
        <end position="261"/>
    </location>
</feature>
<comment type="similarity">
    <text evidence="1">Belongs to the paxM FAD-dependent monooxygenase family.</text>
</comment>
<dbReference type="GO" id="GO:0004497">
    <property type="term" value="F:monooxygenase activity"/>
    <property type="evidence" value="ECO:0007669"/>
    <property type="project" value="InterPro"/>
</dbReference>
<protein>
    <recommendedName>
        <fullName evidence="6">FAD-binding domain-containing protein</fullName>
    </recommendedName>
</protein>
<keyword evidence="2" id="KW-0285">Flavoprotein</keyword>
<evidence type="ECO:0000259" key="6">
    <source>
        <dbReference type="Pfam" id="PF01494"/>
    </source>
</evidence>
<sequence length="261" mass="29088">MWILPLTGNRFAWCVGGPDPHLLTPEDGGDQSSQHSSRGSSQGSRSGREWYPETAVEICEDVRNFICPYGGSVMEIIEATPMGLTSKVLLEEKMYRTWYSGRVVLVGDACHKIVPFFGQGASQAILDCACLVNMLVELKTASVPELADVFQKYVEARSETARVASDSSREFADLIYDQGFKADVARNIVLRFTPNWLLRMITGTVTSDRPTLNFLPPPRCLMKKDSRTNLLRPKSSKLHFSSEPPSRTQSAIFLPLHTQTQ</sequence>
<feature type="region of interest" description="Disordered" evidence="5">
    <location>
        <begin position="233"/>
        <end position="261"/>
    </location>
</feature>
<proteinExistence type="inferred from homology"/>
<accession>A0A9P6KAU6</accession>
<feature type="domain" description="FAD-binding" evidence="6">
    <location>
        <begin position="85"/>
        <end position="161"/>
    </location>
</feature>
<organism evidence="7 8">
    <name type="scientific">Lunasporangiospora selenospora</name>
    <dbReference type="NCBI Taxonomy" id="979761"/>
    <lineage>
        <taxon>Eukaryota</taxon>
        <taxon>Fungi</taxon>
        <taxon>Fungi incertae sedis</taxon>
        <taxon>Mucoromycota</taxon>
        <taxon>Mortierellomycotina</taxon>
        <taxon>Mortierellomycetes</taxon>
        <taxon>Mortierellales</taxon>
        <taxon>Mortierellaceae</taxon>
        <taxon>Lunasporangiospora</taxon>
    </lineage>
</organism>
<name>A0A9P6KAU6_9FUNG</name>
<reference evidence="7" key="1">
    <citation type="journal article" date="2020" name="Fungal Divers.">
        <title>Resolving the Mortierellaceae phylogeny through synthesis of multi-gene phylogenetics and phylogenomics.</title>
        <authorList>
            <person name="Vandepol N."/>
            <person name="Liber J."/>
            <person name="Desiro A."/>
            <person name="Na H."/>
            <person name="Kennedy M."/>
            <person name="Barry K."/>
            <person name="Grigoriev I.V."/>
            <person name="Miller A.N."/>
            <person name="O'Donnell K."/>
            <person name="Stajich J.E."/>
            <person name="Bonito G."/>
        </authorList>
    </citation>
    <scope>NUCLEOTIDE SEQUENCE</scope>
    <source>
        <strain evidence="7">KOD1015</strain>
    </source>
</reference>
<dbReference type="Proteomes" id="UP000780801">
    <property type="component" value="Unassembled WGS sequence"/>
</dbReference>
<dbReference type="Gene3D" id="3.50.50.60">
    <property type="entry name" value="FAD/NAD(P)-binding domain"/>
    <property type="match status" value="1"/>
</dbReference>
<dbReference type="PANTHER" id="PTHR47356">
    <property type="entry name" value="FAD-DEPENDENT MONOOXYGENASE ASQG-RELATED"/>
    <property type="match status" value="1"/>
</dbReference>
<evidence type="ECO:0000256" key="2">
    <source>
        <dbReference type="ARBA" id="ARBA00022630"/>
    </source>
</evidence>
<dbReference type="InterPro" id="IPR050562">
    <property type="entry name" value="FAD_mOase_fung"/>
</dbReference>
<evidence type="ECO:0000256" key="4">
    <source>
        <dbReference type="ARBA" id="ARBA00023002"/>
    </source>
</evidence>
<keyword evidence="8" id="KW-1185">Reference proteome</keyword>
<evidence type="ECO:0000256" key="5">
    <source>
        <dbReference type="SAM" id="MobiDB-lite"/>
    </source>
</evidence>
<evidence type="ECO:0000313" key="8">
    <source>
        <dbReference type="Proteomes" id="UP000780801"/>
    </source>
</evidence>
<dbReference type="GO" id="GO:0071949">
    <property type="term" value="F:FAD binding"/>
    <property type="evidence" value="ECO:0007669"/>
    <property type="project" value="InterPro"/>
</dbReference>
<feature type="compositionally biased region" description="Low complexity" evidence="5">
    <location>
        <begin position="31"/>
        <end position="45"/>
    </location>
</feature>
<feature type="non-terminal residue" evidence="7">
    <location>
        <position position="261"/>
    </location>
</feature>
<feature type="region of interest" description="Disordered" evidence="5">
    <location>
        <begin position="23"/>
        <end position="49"/>
    </location>
</feature>
<comment type="caution">
    <text evidence="7">The sequence shown here is derived from an EMBL/GenBank/DDBJ whole genome shotgun (WGS) entry which is preliminary data.</text>
</comment>
<dbReference type="InterPro" id="IPR036188">
    <property type="entry name" value="FAD/NAD-bd_sf"/>
</dbReference>
<dbReference type="SUPFAM" id="SSF51905">
    <property type="entry name" value="FAD/NAD(P)-binding domain"/>
    <property type="match status" value="1"/>
</dbReference>
<evidence type="ECO:0000256" key="3">
    <source>
        <dbReference type="ARBA" id="ARBA00022827"/>
    </source>
</evidence>
<keyword evidence="3" id="KW-0274">FAD</keyword>
<evidence type="ECO:0000313" key="7">
    <source>
        <dbReference type="EMBL" id="KAF9577887.1"/>
    </source>
</evidence>
<keyword evidence="4" id="KW-0560">Oxidoreductase</keyword>
<evidence type="ECO:0000256" key="1">
    <source>
        <dbReference type="ARBA" id="ARBA00007992"/>
    </source>
</evidence>
<dbReference type="PANTHER" id="PTHR47356:SF2">
    <property type="entry name" value="FAD-BINDING DOMAIN-CONTAINING PROTEIN-RELATED"/>
    <property type="match status" value="1"/>
</dbReference>
<dbReference type="OrthoDB" id="655030at2759"/>